<dbReference type="AlphaFoldDB" id="A0A9W6NIM7"/>
<dbReference type="EMBL" id="BSFP01000001">
    <property type="protein sequence ID" value="GLK98333.1"/>
    <property type="molecule type" value="Genomic_DNA"/>
</dbReference>
<comment type="caution">
    <text evidence="1">The sequence shown here is derived from an EMBL/GenBank/DDBJ whole genome shotgun (WGS) entry which is preliminary data.</text>
</comment>
<evidence type="ECO:0000313" key="2">
    <source>
        <dbReference type="Proteomes" id="UP001143480"/>
    </source>
</evidence>
<evidence type="ECO:0000313" key="1">
    <source>
        <dbReference type="EMBL" id="GLK98333.1"/>
    </source>
</evidence>
<accession>A0A9W6NIM7</accession>
<keyword evidence="2" id="KW-1185">Reference proteome</keyword>
<dbReference type="Proteomes" id="UP001143480">
    <property type="component" value="Unassembled WGS sequence"/>
</dbReference>
<sequence length="398" mass="43620">MACELRVSDADWVAMSLDDDWHYLPTRTRAGALQRGLGRGAVRAGQDPAAPELIQACIRRDHRWLPLDDRGVYLARLVRDLDLPVGPIVARLFTATDETGEFTHVLRVAEALARAGSATMVESLRRYVEIGHHWREALTTIATAWPANWWDDLLPAAADRLASSGRPLHLPPGPPWGDWATRDERIRAAVGHGPQPRRGLGELLSAADLYDDELADPAADAEPCLAAPAADSLSAARRAVADPASGAYWRGLCVIAEHGDESDGPALLAGLDWLDKRADDMCGYDRLVDGLARVGGDAARQALPRIRSLWFSPHSYERAAYLRARLALEPDACAGALTEGLWDCEADVRLIAVRRVPLDAKLERRLEYLRDDPIEVPEVRAAAAERLTLESIYRVSPA</sequence>
<organism evidence="1 2">
    <name type="scientific">Dactylosporangium matsuzakiense</name>
    <dbReference type="NCBI Taxonomy" id="53360"/>
    <lineage>
        <taxon>Bacteria</taxon>
        <taxon>Bacillati</taxon>
        <taxon>Actinomycetota</taxon>
        <taxon>Actinomycetes</taxon>
        <taxon>Micromonosporales</taxon>
        <taxon>Micromonosporaceae</taxon>
        <taxon>Dactylosporangium</taxon>
    </lineage>
</organism>
<reference evidence="1" key="2">
    <citation type="submission" date="2023-01" db="EMBL/GenBank/DDBJ databases">
        <authorList>
            <person name="Sun Q."/>
            <person name="Evtushenko L."/>
        </authorList>
    </citation>
    <scope>NUCLEOTIDE SEQUENCE</scope>
    <source>
        <strain evidence="1">VKM Ac-1321</strain>
    </source>
</reference>
<protein>
    <submittedName>
        <fullName evidence="1">Uncharacterized protein</fullName>
    </submittedName>
</protein>
<proteinExistence type="predicted"/>
<gene>
    <name evidence="1" type="ORF">GCM10017581_000740</name>
</gene>
<name>A0A9W6NIM7_9ACTN</name>
<reference evidence="1" key="1">
    <citation type="journal article" date="2014" name="Int. J. Syst. Evol. Microbiol.">
        <title>Complete genome sequence of Corynebacterium casei LMG S-19264T (=DSM 44701T), isolated from a smear-ripened cheese.</title>
        <authorList>
            <consortium name="US DOE Joint Genome Institute (JGI-PGF)"/>
            <person name="Walter F."/>
            <person name="Albersmeier A."/>
            <person name="Kalinowski J."/>
            <person name="Ruckert C."/>
        </authorList>
    </citation>
    <scope>NUCLEOTIDE SEQUENCE</scope>
    <source>
        <strain evidence="1">VKM Ac-1321</strain>
    </source>
</reference>